<dbReference type="Proteomes" id="UP001359559">
    <property type="component" value="Unassembled WGS sequence"/>
</dbReference>
<reference evidence="2 3" key="1">
    <citation type="submission" date="2024-01" db="EMBL/GenBank/DDBJ databases">
        <title>The genomes of 5 underutilized Papilionoideae crops provide insights into root nodulation and disease resistance.</title>
        <authorList>
            <person name="Yuan L."/>
        </authorList>
    </citation>
    <scope>NUCLEOTIDE SEQUENCE [LARGE SCALE GENOMIC DNA]</scope>
    <source>
        <strain evidence="2">LY-2023</strain>
        <tissue evidence="2">Leaf</tissue>
    </source>
</reference>
<name>A0AAN9PUT0_CLITE</name>
<comment type="caution">
    <text evidence="2">The sequence shown here is derived from an EMBL/GenBank/DDBJ whole genome shotgun (WGS) entry which is preliminary data.</text>
</comment>
<evidence type="ECO:0000256" key="1">
    <source>
        <dbReference type="SAM" id="MobiDB-lite"/>
    </source>
</evidence>
<dbReference type="AlphaFoldDB" id="A0AAN9PUT0"/>
<evidence type="ECO:0000313" key="3">
    <source>
        <dbReference type="Proteomes" id="UP001359559"/>
    </source>
</evidence>
<sequence>MRKPKPSQESSSQDPIRSIQPSPLSLSILPLSLSLSTHPSISPFTLFPQISFTPHPLLGFLHFLPEMSSIQTHRS</sequence>
<proteinExistence type="predicted"/>
<keyword evidence="3" id="KW-1185">Reference proteome</keyword>
<protein>
    <submittedName>
        <fullName evidence="2">Uncharacterized protein</fullName>
    </submittedName>
</protein>
<gene>
    <name evidence="2" type="ORF">RJT34_08343</name>
</gene>
<accession>A0AAN9PUT0</accession>
<organism evidence="2 3">
    <name type="scientific">Clitoria ternatea</name>
    <name type="common">Butterfly pea</name>
    <dbReference type="NCBI Taxonomy" id="43366"/>
    <lineage>
        <taxon>Eukaryota</taxon>
        <taxon>Viridiplantae</taxon>
        <taxon>Streptophyta</taxon>
        <taxon>Embryophyta</taxon>
        <taxon>Tracheophyta</taxon>
        <taxon>Spermatophyta</taxon>
        <taxon>Magnoliopsida</taxon>
        <taxon>eudicotyledons</taxon>
        <taxon>Gunneridae</taxon>
        <taxon>Pentapetalae</taxon>
        <taxon>rosids</taxon>
        <taxon>fabids</taxon>
        <taxon>Fabales</taxon>
        <taxon>Fabaceae</taxon>
        <taxon>Papilionoideae</taxon>
        <taxon>50 kb inversion clade</taxon>
        <taxon>NPAAA clade</taxon>
        <taxon>indigoferoid/millettioid clade</taxon>
        <taxon>Phaseoleae</taxon>
        <taxon>Clitoria</taxon>
    </lineage>
</organism>
<dbReference type="EMBL" id="JAYKXN010000002">
    <property type="protein sequence ID" value="KAK7310684.1"/>
    <property type="molecule type" value="Genomic_DNA"/>
</dbReference>
<feature type="region of interest" description="Disordered" evidence="1">
    <location>
        <begin position="1"/>
        <end position="22"/>
    </location>
</feature>
<evidence type="ECO:0000313" key="2">
    <source>
        <dbReference type="EMBL" id="KAK7310684.1"/>
    </source>
</evidence>